<dbReference type="PANTHER" id="PTHR10890">
    <property type="entry name" value="CYSTEINYL-TRNA SYNTHETASE"/>
    <property type="match status" value="1"/>
</dbReference>
<dbReference type="GO" id="GO:0046872">
    <property type="term" value="F:metal ion binding"/>
    <property type="evidence" value="ECO:0007669"/>
    <property type="project" value="UniProtKB-KW"/>
</dbReference>
<dbReference type="GO" id="GO:0004817">
    <property type="term" value="F:cysteine-tRNA ligase activity"/>
    <property type="evidence" value="ECO:0007669"/>
    <property type="project" value="UniProtKB-EC"/>
</dbReference>
<dbReference type="SUPFAM" id="SSF52374">
    <property type="entry name" value="Nucleotidylyl transferase"/>
    <property type="match status" value="1"/>
</dbReference>
<evidence type="ECO:0000256" key="4">
    <source>
        <dbReference type="ARBA" id="ARBA00022490"/>
    </source>
</evidence>
<keyword evidence="8" id="KW-0862">Zinc</keyword>
<feature type="domain" description="Cysteinyl-tRNA synthetase class Ia DALR" evidence="14">
    <location>
        <begin position="329"/>
        <end position="388"/>
    </location>
</feature>
<dbReference type="NCBIfam" id="TIGR00435">
    <property type="entry name" value="cysS"/>
    <property type="match status" value="1"/>
</dbReference>
<keyword evidence="7" id="KW-0547">Nucleotide-binding</keyword>
<dbReference type="PANTHER" id="PTHR10890:SF30">
    <property type="entry name" value="CYSTEINE--TRNA LIGASE"/>
    <property type="match status" value="1"/>
</dbReference>
<dbReference type="HAMAP" id="MF_00041">
    <property type="entry name" value="Cys_tRNA_synth"/>
    <property type="match status" value="1"/>
</dbReference>
<evidence type="ECO:0000256" key="3">
    <source>
        <dbReference type="ARBA" id="ARBA00012832"/>
    </source>
</evidence>
<dbReference type="Gene3D" id="3.40.50.620">
    <property type="entry name" value="HUPs"/>
    <property type="match status" value="1"/>
</dbReference>
<comment type="similarity">
    <text evidence="2">Belongs to the class-I aminoacyl-tRNA synthetase family.</text>
</comment>
<dbReference type="Pfam" id="PF09190">
    <property type="entry name" value="DALR_2"/>
    <property type="match status" value="1"/>
</dbReference>
<evidence type="ECO:0000256" key="2">
    <source>
        <dbReference type="ARBA" id="ARBA00005594"/>
    </source>
</evidence>
<evidence type="ECO:0000259" key="14">
    <source>
        <dbReference type="SMART" id="SM00840"/>
    </source>
</evidence>
<dbReference type="InterPro" id="IPR014729">
    <property type="entry name" value="Rossmann-like_a/b/a_fold"/>
</dbReference>
<dbReference type="EMBL" id="CAEZVO010000063">
    <property type="protein sequence ID" value="CAB4633778.1"/>
    <property type="molecule type" value="Genomic_DNA"/>
</dbReference>
<evidence type="ECO:0000256" key="8">
    <source>
        <dbReference type="ARBA" id="ARBA00022833"/>
    </source>
</evidence>
<keyword evidence="6" id="KW-0479">Metal-binding</keyword>
<dbReference type="SUPFAM" id="SSF47323">
    <property type="entry name" value="Anticodon-binding domain of a subclass of class I aminoacyl-tRNA synthetases"/>
    <property type="match status" value="1"/>
</dbReference>
<feature type="coiled-coil region" evidence="13">
    <location>
        <begin position="397"/>
        <end position="424"/>
    </location>
</feature>
<evidence type="ECO:0000256" key="5">
    <source>
        <dbReference type="ARBA" id="ARBA00022598"/>
    </source>
</evidence>
<keyword evidence="11" id="KW-0030">Aminoacyl-tRNA synthetase</keyword>
<dbReference type="Gene3D" id="1.20.120.1910">
    <property type="entry name" value="Cysteine-tRNA ligase, C-terminal anti-codon recognition domain"/>
    <property type="match status" value="1"/>
</dbReference>
<evidence type="ECO:0000256" key="9">
    <source>
        <dbReference type="ARBA" id="ARBA00022840"/>
    </source>
</evidence>
<dbReference type="InterPro" id="IPR024909">
    <property type="entry name" value="Cys-tRNA/MSH_ligase"/>
</dbReference>
<keyword evidence="13" id="KW-0175">Coiled coil</keyword>
<gene>
    <name evidence="15" type="ORF">UFOPK2044_00548</name>
</gene>
<evidence type="ECO:0000256" key="12">
    <source>
        <dbReference type="ARBA" id="ARBA00031499"/>
    </source>
</evidence>
<dbReference type="InterPro" id="IPR009080">
    <property type="entry name" value="tRNAsynth_Ia_anticodon-bd"/>
</dbReference>
<comment type="cofactor">
    <cofactor evidence="1">
        <name>Zn(2+)</name>
        <dbReference type="ChEBI" id="CHEBI:29105"/>
    </cofactor>
</comment>
<dbReference type="AlphaFoldDB" id="A0A6J6JAU3"/>
<keyword evidence="9" id="KW-0067">ATP-binding</keyword>
<accession>A0A6J6JAU3</accession>
<evidence type="ECO:0000256" key="11">
    <source>
        <dbReference type="ARBA" id="ARBA00023146"/>
    </source>
</evidence>
<dbReference type="GO" id="GO:0005829">
    <property type="term" value="C:cytosol"/>
    <property type="evidence" value="ECO:0007669"/>
    <property type="project" value="TreeGrafter"/>
</dbReference>
<keyword evidence="4" id="KW-0963">Cytoplasm</keyword>
<evidence type="ECO:0000256" key="13">
    <source>
        <dbReference type="SAM" id="Coils"/>
    </source>
</evidence>
<dbReference type="SMART" id="SM00840">
    <property type="entry name" value="DALR_2"/>
    <property type="match status" value="1"/>
</dbReference>
<dbReference type="GO" id="GO:0006423">
    <property type="term" value="P:cysteinyl-tRNA aminoacylation"/>
    <property type="evidence" value="ECO:0007669"/>
    <property type="project" value="InterPro"/>
</dbReference>
<name>A0A6J6JAU3_9ZZZZ</name>
<evidence type="ECO:0000256" key="7">
    <source>
        <dbReference type="ARBA" id="ARBA00022741"/>
    </source>
</evidence>
<dbReference type="GO" id="GO:0005524">
    <property type="term" value="F:ATP binding"/>
    <property type="evidence" value="ECO:0007669"/>
    <property type="project" value="UniProtKB-KW"/>
</dbReference>
<dbReference type="Pfam" id="PF01406">
    <property type="entry name" value="tRNA-synt_1e"/>
    <property type="match status" value="1"/>
</dbReference>
<keyword evidence="5" id="KW-0436">Ligase</keyword>
<dbReference type="InterPro" id="IPR056411">
    <property type="entry name" value="CysS_C"/>
</dbReference>
<dbReference type="InterPro" id="IPR015803">
    <property type="entry name" value="Cys-tRNA-ligase"/>
</dbReference>
<evidence type="ECO:0000313" key="15">
    <source>
        <dbReference type="EMBL" id="CAB4633778.1"/>
    </source>
</evidence>
<dbReference type="InterPro" id="IPR032678">
    <property type="entry name" value="tRNA-synt_1_cat_dom"/>
</dbReference>
<evidence type="ECO:0000256" key="6">
    <source>
        <dbReference type="ARBA" id="ARBA00022723"/>
    </source>
</evidence>
<proteinExistence type="inferred from homology"/>
<keyword evidence="10" id="KW-0648">Protein biosynthesis</keyword>
<dbReference type="EC" id="6.1.1.16" evidence="3"/>
<dbReference type="PRINTS" id="PR00983">
    <property type="entry name" value="TRNASYNTHCYS"/>
</dbReference>
<dbReference type="Pfam" id="PF23493">
    <property type="entry name" value="CysS_C"/>
    <property type="match status" value="1"/>
</dbReference>
<evidence type="ECO:0000256" key="1">
    <source>
        <dbReference type="ARBA" id="ARBA00001947"/>
    </source>
</evidence>
<protein>
    <recommendedName>
        <fullName evidence="3">cysteine--tRNA ligase</fullName>
        <ecNumber evidence="3">6.1.1.16</ecNumber>
    </recommendedName>
    <alternativeName>
        <fullName evidence="12">Cysteinyl-tRNA synthetase</fullName>
    </alternativeName>
</protein>
<sequence>MYLCGPTVQGAPHLGHLRSALVYDQLRRWLEVSGLKVTLIRNVTDIDDKVLEKAKTLNESWWSLAYRFELEFNHSYKALGILPPSYEPRATSAISEMISLIERLISKGFAYVAEDGSANVYFAASKWSSYGELTNQKISDMDADTDADPRGKREPNDFALWKAAKATEPETASWESPFGRGRPGWHIECSAMATKYLGSNFDIHGGGIDLRFPHHENELAQSSAAGDKFANYWLHNGLVNVSGSKMSKSSGNSVYSNDLLSSGRALAVRYYLGSAHYRSVLDFQDGVIDEAEAAVSRIETFIKRSHRRLAETKFIKELPQDLMKALPAEFVSAMNDDLAIPAALAALHEKVRLGNLLLDEEDLAGAATALNEVQAMSEVLGINPISWSKSGGDSGMASALESLVESLITERNQARANKDFARSDAIRDQLQAAGITLEDAADRTHWSVS</sequence>
<organism evidence="15">
    <name type="scientific">freshwater metagenome</name>
    <dbReference type="NCBI Taxonomy" id="449393"/>
    <lineage>
        <taxon>unclassified sequences</taxon>
        <taxon>metagenomes</taxon>
        <taxon>ecological metagenomes</taxon>
    </lineage>
</organism>
<dbReference type="InterPro" id="IPR015273">
    <property type="entry name" value="Cys-tRNA-synt_Ia_DALR"/>
</dbReference>
<reference evidence="15" key="1">
    <citation type="submission" date="2020-05" db="EMBL/GenBank/DDBJ databases">
        <authorList>
            <person name="Chiriac C."/>
            <person name="Salcher M."/>
            <person name="Ghai R."/>
            <person name="Kavagutti S V."/>
        </authorList>
    </citation>
    <scope>NUCLEOTIDE SEQUENCE</scope>
</reference>
<evidence type="ECO:0000256" key="10">
    <source>
        <dbReference type="ARBA" id="ARBA00022917"/>
    </source>
</evidence>